<organism evidence="1 2">
    <name type="scientific">Glutamicibacter ectropisis</name>
    <dbReference type="NCBI Taxonomy" id="3046593"/>
    <lineage>
        <taxon>Bacteria</taxon>
        <taxon>Bacillati</taxon>
        <taxon>Actinomycetota</taxon>
        <taxon>Actinomycetes</taxon>
        <taxon>Micrococcales</taxon>
        <taxon>Micrococcaceae</taxon>
        <taxon>Glutamicibacter</taxon>
    </lineage>
</organism>
<keyword evidence="2" id="KW-1185">Reference proteome</keyword>
<dbReference type="Proteomes" id="UP001486888">
    <property type="component" value="Chromosome"/>
</dbReference>
<name>A0AAU6WED3_9MICC</name>
<reference evidence="1 2" key="1">
    <citation type="submission" date="2023-05" db="EMBL/GenBank/DDBJ databases">
        <title>Glutamicibacter sp. B1, complete genome.</title>
        <authorList>
            <person name="Long Y.H."/>
            <person name="Fang T."/>
            <person name="Li X.Y."/>
        </authorList>
    </citation>
    <scope>NUCLEOTIDE SEQUENCE [LARGE SCALE GENOMIC DNA]</scope>
    <source>
        <strain evidence="1 2">B1</strain>
    </source>
</reference>
<dbReference type="RefSeq" id="WP_345471285.1">
    <property type="nucleotide sequence ID" value="NZ_CP125942.1"/>
</dbReference>
<sequence>MWKLHKSRGTFLNKYNFKDDRSFWWYAAELLAEQAGPNDADELRRMQNDTDRSWMFWKPTNSNCPEISRTVDKLVSSLPQEWTATGKNIFVGIAPLGEINASAWNQDVRGIVEVNLQYLWALEAYVLAFDEFRFVMRDAIGNHLYGTELLAPSPDFGSFFSSWNALDRAKQIWEDDTVIFAGDHTIYRRVAKRNNSEIDNGVANCVSFIIGHELAHHFLTHTSSGGARSRARQAKELVLPLLSPDSESVRWELPIKWVDELEADLVSVALICQKFTQSGDPEDAYRALLGSYIALICANHGQNLSSADPQSDDSTHPPLQTRLTYIGIAVRSWFADHPRGKYNDHPIDLLNQLDAFISLIALHQENEIRSEAESVAAVRQCASTFMQAWEELAATIPLRMDAQVLHPPESEGYKTGISKQG</sequence>
<protein>
    <recommendedName>
        <fullName evidence="3">IrrE N-terminal-like domain-containing protein</fullName>
    </recommendedName>
</protein>
<evidence type="ECO:0000313" key="2">
    <source>
        <dbReference type="Proteomes" id="UP001486888"/>
    </source>
</evidence>
<dbReference type="KEGG" id="gey:QMQ05_14895"/>
<evidence type="ECO:0000313" key="1">
    <source>
        <dbReference type="EMBL" id="XAO45616.1"/>
    </source>
</evidence>
<gene>
    <name evidence="1" type="ORF">QMQ05_14895</name>
</gene>
<proteinExistence type="predicted"/>
<dbReference type="AlphaFoldDB" id="A0AAU6WED3"/>
<evidence type="ECO:0008006" key="3">
    <source>
        <dbReference type="Google" id="ProtNLM"/>
    </source>
</evidence>
<accession>A0AAU6WED3</accession>
<dbReference type="EMBL" id="CP125942">
    <property type="protein sequence ID" value="XAO45616.1"/>
    <property type="molecule type" value="Genomic_DNA"/>
</dbReference>